<dbReference type="AlphaFoldDB" id="A0A6C0APP5"/>
<dbReference type="Gene3D" id="3.90.550.10">
    <property type="entry name" value="Spore Coat Polysaccharide Biosynthesis Protein SpsA, Chain A"/>
    <property type="match status" value="1"/>
</dbReference>
<evidence type="ECO:0000256" key="1">
    <source>
        <dbReference type="ARBA" id="ARBA00022490"/>
    </source>
</evidence>
<sequence>MIITLLTGGSGSEQIQKGLYSINNHINLNLLINGYDDGKSTGVLRKLFPNTLGISDFRKNQVLEYEIRYGKNTIYTILNNRFTSFEPYNYCISLLQKDIINTIKIFLLENIEYFFSLNESKEIIYEDFSFMNIIYCSLLHKYNSDMEYVCNIIKNILGLKNTIYLNSLTNLNLRGITEKKCHLMDENAIVCFNNKDDKIVDVYFDNEYPTLNKKTEELLSKSDIILFSCGTQFSSLIPTYKTLLFKEAITNSKAQKFLILNCDYDNDIINYTGNELLNKINEYIPLKNIKIIISDGMNQQLFPTSSIYSYINIPQLIENKKHNGFLLWKYIFTNYFKQYFNKNYILDYDYTIFDKDLTNISNENIQLVENMNNVTIVTNNCSSNILPIKDTFIYSNIGTIKNYNNTSTNLNNDWLFNEGDIRYIYDKLTSLEIIDKYNIENRKNVSISIKPVVNRSELCDLLNISFHNLHYIAIQTGKTTIEIIKQGVKKRNIFINNSYLNDQYTYITDYNDIEYNSTSDKIGYLQVDNIISTNLFLQTVKLNEKYDMCIIVGGINNRMNISYPKCLIKINNVPVLKKIIDEIMPYANNIYICGNTYYEKEFKDFERSITDYTNISFLYFNSVDNTKTYPKGNGETVYQLLKSIRLTKKVFIMWGDIILSNNKIFEEMYNKQYNSDFLIPVNYEEDPYAYLNIESGKVTHIEYRKNIPVTNGLHDQCIFLCDKKSLINAVEKIIQTPYDDECVFLDVIKYMENVTYYQTHYCVSSFNTPSELKY</sequence>
<name>A0A6C0APP5_9ZZZZ</name>
<dbReference type="PANTHER" id="PTHR30135:SF3">
    <property type="entry name" value="GLUCONEOGENESIS FACTOR-RELATED"/>
    <property type="match status" value="1"/>
</dbReference>
<reference evidence="2" key="1">
    <citation type="journal article" date="2020" name="Nature">
        <title>Giant virus diversity and host interactions through global metagenomics.</title>
        <authorList>
            <person name="Schulz F."/>
            <person name="Roux S."/>
            <person name="Paez-Espino D."/>
            <person name="Jungbluth S."/>
            <person name="Walsh D.A."/>
            <person name="Denef V.J."/>
            <person name="McMahon K.D."/>
            <person name="Konstantinidis K.T."/>
            <person name="Eloe-Fadrosh E.A."/>
            <person name="Kyrpides N.C."/>
            <person name="Woyke T."/>
        </authorList>
    </citation>
    <scope>NUCLEOTIDE SEQUENCE</scope>
    <source>
        <strain evidence="2">GVMAG-S-1101164-72</strain>
    </source>
</reference>
<dbReference type="PANTHER" id="PTHR30135">
    <property type="entry name" value="UNCHARACTERIZED PROTEIN YVCK-RELATED"/>
    <property type="match status" value="1"/>
</dbReference>
<dbReference type="SUPFAM" id="SSF142338">
    <property type="entry name" value="CofD-like"/>
    <property type="match status" value="1"/>
</dbReference>
<dbReference type="GO" id="GO:0043743">
    <property type="term" value="F:LPPG:FO 2-phospho-L-lactate transferase activity"/>
    <property type="evidence" value="ECO:0007669"/>
    <property type="project" value="InterPro"/>
</dbReference>
<dbReference type="SUPFAM" id="SSF53448">
    <property type="entry name" value="Nucleotide-diphospho-sugar transferases"/>
    <property type="match status" value="1"/>
</dbReference>
<dbReference type="InterPro" id="IPR010119">
    <property type="entry name" value="Gluconeogen_factor"/>
</dbReference>
<evidence type="ECO:0008006" key="3">
    <source>
        <dbReference type="Google" id="ProtNLM"/>
    </source>
</evidence>
<dbReference type="EMBL" id="MN740758">
    <property type="protein sequence ID" value="QHS81493.1"/>
    <property type="molecule type" value="Genomic_DNA"/>
</dbReference>
<dbReference type="InterPro" id="IPR038136">
    <property type="entry name" value="CofD-like_dom_sf"/>
</dbReference>
<dbReference type="Pfam" id="PF01933">
    <property type="entry name" value="CofD"/>
    <property type="match status" value="1"/>
</dbReference>
<dbReference type="InterPro" id="IPR029044">
    <property type="entry name" value="Nucleotide-diphossugar_trans"/>
</dbReference>
<dbReference type="InterPro" id="IPR002882">
    <property type="entry name" value="CofD"/>
</dbReference>
<evidence type="ECO:0000313" key="2">
    <source>
        <dbReference type="EMBL" id="QHS81493.1"/>
    </source>
</evidence>
<accession>A0A6C0APP5</accession>
<protein>
    <recommendedName>
        <fullName evidence="3">MobA-like NTP transferase domain-containing protein</fullName>
    </recommendedName>
</protein>
<dbReference type="Gene3D" id="3.40.50.10680">
    <property type="entry name" value="CofD-like domains"/>
    <property type="match status" value="1"/>
</dbReference>
<proteinExistence type="predicted"/>
<organism evidence="2">
    <name type="scientific">viral metagenome</name>
    <dbReference type="NCBI Taxonomy" id="1070528"/>
    <lineage>
        <taxon>unclassified sequences</taxon>
        <taxon>metagenomes</taxon>
        <taxon>organismal metagenomes</taxon>
    </lineage>
</organism>
<keyword evidence="1" id="KW-0963">Cytoplasm</keyword>